<name>A0A0T5ZY76_UNCKA</name>
<evidence type="ECO:0000313" key="2">
    <source>
        <dbReference type="Proteomes" id="UP000051297"/>
    </source>
</evidence>
<dbReference type="EMBL" id="LDXK01000001">
    <property type="protein sequence ID" value="KRT67727.1"/>
    <property type="molecule type" value="Genomic_DNA"/>
</dbReference>
<accession>A0A0T5ZY76</accession>
<comment type="caution">
    <text evidence="1">The sequence shown here is derived from an EMBL/GenBank/DDBJ whole genome shotgun (WGS) entry which is preliminary data.</text>
</comment>
<gene>
    <name evidence="1" type="ORF">XU08_C0001G0136</name>
</gene>
<dbReference type="AlphaFoldDB" id="A0A0T5ZY76"/>
<evidence type="ECO:0000313" key="1">
    <source>
        <dbReference type="EMBL" id="KRT67727.1"/>
    </source>
</evidence>
<dbReference type="Proteomes" id="UP000051297">
    <property type="component" value="Unassembled WGS sequence"/>
</dbReference>
<dbReference type="STRING" id="1576480.XU08_C0001G0136"/>
<sequence>MPAHERNITEKAIILALAFRAGLAGREGDSFSVEPATLDSDLHRGFDFFIRRNNHWLRVDGTASRRFKGQKIARTVKFAKVKKRPWVYILRGDWQTAAFDVAGIGTAREKCFTASYLRVQDGRPLAFTEACPIHGNDCEFARRLFKFGSQLSRILASARRKDGSPSQAVEFAMEVTKPPF</sequence>
<protein>
    <submittedName>
        <fullName evidence="1">Uncharacterized protein</fullName>
    </submittedName>
</protein>
<organism evidence="1 2">
    <name type="scientific">candidate division WWE3 bacterium CSP1-7</name>
    <dbReference type="NCBI Taxonomy" id="1576480"/>
    <lineage>
        <taxon>Bacteria</taxon>
        <taxon>Katanobacteria</taxon>
    </lineage>
</organism>
<proteinExistence type="predicted"/>
<reference evidence="1 2" key="1">
    <citation type="submission" date="2015-05" db="EMBL/GenBank/DDBJ databases">
        <title>Critical biogeochemical functions in the subsurface are associated with bacteria from new phyla and little studied lineages.</title>
        <authorList>
            <person name="Hug L.A."/>
            <person name="Thomas B.C."/>
            <person name="Sharon I."/>
            <person name="Brown C.T."/>
            <person name="Sharma R."/>
            <person name="Hettich R.L."/>
            <person name="Wilkins M.J."/>
            <person name="Williams K.H."/>
            <person name="Singh A."/>
            <person name="Banfield J.F."/>
        </authorList>
    </citation>
    <scope>NUCLEOTIDE SEQUENCE [LARGE SCALE GENOMIC DNA]</scope>
    <source>
        <strain evidence="1">CSP1-7</strain>
    </source>
</reference>